<dbReference type="AlphaFoldDB" id="A0AA38HEN2"/>
<proteinExistence type="predicted"/>
<feature type="transmembrane region" description="Helical" evidence="1">
    <location>
        <begin position="20"/>
        <end position="48"/>
    </location>
</feature>
<keyword evidence="1" id="KW-0472">Membrane</keyword>
<reference evidence="2" key="1">
    <citation type="journal article" date="2022" name="G3 (Bethesda)">
        <title>High quality genome of the basidiomycete yeast Dioszegia hungarica PDD-24b-2 isolated from cloud water.</title>
        <authorList>
            <person name="Jarrige D."/>
            <person name="Haridas S."/>
            <person name="Bleykasten-Grosshans C."/>
            <person name="Joly M."/>
            <person name="Nadalig T."/>
            <person name="Sancelme M."/>
            <person name="Vuilleumier S."/>
            <person name="Grigoriev I.V."/>
            <person name="Amato P."/>
            <person name="Bringel F."/>
        </authorList>
    </citation>
    <scope>NUCLEOTIDE SEQUENCE</scope>
    <source>
        <strain evidence="2">PDD-24b-2</strain>
    </source>
</reference>
<evidence type="ECO:0000256" key="1">
    <source>
        <dbReference type="SAM" id="Phobius"/>
    </source>
</evidence>
<gene>
    <name evidence="2" type="ORF">MKK02DRAFT_39569</name>
</gene>
<name>A0AA38HEN2_9TREE</name>
<organism evidence="2 3">
    <name type="scientific">Dioszegia hungarica</name>
    <dbReference type="NCBI Taxonomy" id="4972"/>
    <lineage>
        <taxon>Eukaryota</taxon>
        <taxon>Fungi</taxon>
        <taxon>Dikarya</taxon>
        <taxon>Basidiomycota</taxon>
        <taxon>Agaricomycotina</taxon>
        <taxon>Tremellomycetes</taxon>
        <taxon>Tremellales</taxon>
        <taxon>Bulleribasidiaceae</taxon>
        <taxon>Dioszegia</taxon>
    </lineage>
</organism>
<dbReference type="EMBL" id="JAKWFO010000001">
    <property type="protein sequence ID" value="KAI9639273.1"/>
    <property type="molecule type" value="Genomic_DNA"/>
</dbReference>
<accession>A0AA38HEN2</accession>
<keyword evidence="1" id="KW-0812">Transmembrane</keyword>
<evidence type="ECO:0000313" key="2">
    <source>
        <dbReference type="EMBL" id="KAI9639273.1"/>
    </source>
</evidence>
<protein>
    <submittedName>
        <fullName evidence="2">Uncharacterized protein</fullName>
    </submittedName>
</protein>
<evidence type="ECO:0000313" key="3">
    <source>
        <dbReference type="Proteomes" id="UP001164286"/>
    </source>
</evidence>
<keyword evidence="3" id="KW-1185">Reference proteome</keyword>
<comment type="caution">
    <text evidence="2">The sequence shown here is derived from an EMBL/GenBank/DDBJ whole genome shotgun (WGS) entry which is preliminary data.</text>
</comment>
<sequence>MSSVSIQDLDASPDEAQGCIILWKAILLTYGVFGSIFLITVFVLIIIIETWRYWRLRAQAKGHIGTMRSDLEALRKKMRVKIKPRRGRKPSKAEQ</sequence>
<dbReference type="GeneID" id="77729866"/>
<keyword evidence="1" id="KW-1133">Transmembrane helix</keyword>
<dbReference type="Proteomes" id="UP001164286">
    <property type="component" value="Unassembled WGS sequence"/>
</dbReference>
<dbReference type="RefSeq" id="XP_052949050.1">
    <property type="nucleotide sequence ID" value="XM_053090661.1"/>
</dbReference>